<feature type="transmembrane region" description="Helical" evidence="1">
    <location>
        <begin position="12"/>
        <end position="31"/>
    </location>
</feature>
<dbReference type="OrthoDB" id="2456396at2"/>
<protein>
    <submittedName>
        <fullName evidence="2">Uncharacterized protein</fullName>
    </submittedName>
</protein>
<proteinExistence type="predicted"/>
<dbReference type="STRING" id="28230.SAMN05878443_0209"/>
<keyword evidence="1" id="KW-0472">Membrane</keyword>
<evidence type="ECO:0000313" key="3">
    <source>
        <dbReference type="Proteomes" id="UP000184758"/>
    </source>
</evidence>
<name>A0A1N6EUI9_9LACT</name>
<reference evidence="3" key="1">
    <citation type="submission" date="2016-11" db="EMBL/GenBank/DDBJ databases">
        <authorList>
            <person name="Varghese N."/>
            <person name="Submissions S."/>
        </authorList>
    </citation>
    <scope>NUCLEOTIDE SEQUENCE [LARGE SCALE GENOMIC DNA]</scope>
    <source>
        <strain evidence="3">313</strain>
    </source>
</reference>
<accession>A0A1N6EUI9</accession>
<evidence type="ECO:0000313" key="2">
    <source>
        <dbReference type="EMBL" id="SIN86667.1"/>
    </source>
</evidence>
<keyword evidence="3" id="KW-1185">Reference proteome</keyword>
<sequence>MAKKECRLMLKKLNSILAVLIIIFAVYGFVTNNTNETIHFMMLLLSLSALLKEIESFQKTTN</sequence>
<evidence type="ECO:0000256" key="1">
    <source>
        <dbReference type="SAM" id="Phobius"/>
    </source>
</evidence>
<dbReference type="AlphaFoldDB" id="A0A1N6EUI9"/>
<dbReference type="EMBL" id="FSRN01000001">
    <property type="protein sequence ID" value="SIN86667.1"/>
    <property type="molecule type" value="Genomic_DNA"/>
</dbReference>
<organism evidence="2 3">
    <name type="scientific">Carnobacterium alterfunditum</name>
    <dbReference type="NCBI Taxonomy" id="28230"/>
    <lineage>
        <taxon>Bacteria</taxon>
        <taxon>Bacillati</taxon>
        <taxon>Bacillota</taxon>
        <taxon>Bacilli</taxon>
        <taxon>Lactobacillales</taxon>
        <taxon>Carnobacteriaceae</taxon>
        <taxon>Carnobacterium</taxon>
    </lineage>
</organism>
<keyword evidence="1" id="KW-1133">Transmembrane helix</keyword>
<gene>
    <name evidence="2" type="ORF">SAMN05878443_0209</name>
</gene>
<keyword evidence="1" id="KW-0812">Transmembrane</keyword>
<dbReference type="Proteomes" id="UP000184758">
    <property type="component" value="Unassembled WGS sequence"/>
</dbReference>
<dbReference type="RefSeq" id="WP_034546697.1">
    <property type="nucleotide sequence ID" value="NZ_FSRN01000001.1"/>
</dbReference>